<protein>
    <submittedName>
        <fullName evidence="1">Uncharacterized protein</fullName>
    </submittedName>
</protein>
<accession>A0AAD8J4G8</accession>
<proteinExistence type="predicted"/>
<name>A0AAD8J4G8_9APIA</name>
<gene>
    <name evidence="1" type="ORF">POM88_006934</name>
</gene>
<reference evidence="1" key="1">
    <citation type="submission" date="2023-02" db="EMBL/GenBank/DDBJ databases">
        <title>Genome of toxic invasive species Heracleum sosnowskyi carries increased number of genes despite the absence of recent whole-genome duplications.</title>
        <authorList>
            <person name="Schelkunov M."/>
            <person name="Shtratnikova V."/>
            <person name="Makarenko M."/>
            <person name="Klepikova A."/>
            <person name="Omelchenko D."/>
            <person name="Novikova G."/>
            <person name="Obukhova E."/>
            <person name="Bogdanov V."/>
            <person name="Penin A."/>
            <person name="Logacheva M."/>
        </authorList>
    </citation>
    <scope>NUCLEOTIDE SEQUENCE</scope>
    <source>
        <strain evidence="1">Hsosn_3</strain>
        <tissue evidence="1">Leaf</tissue>
    </source>
</reference>
<dbReference type="Proteomes" id="UP001237642">
    <property type="component" value="Unassembled WGS sequence"/>
</dbReference>
<comment type="caution">
    <text evidence="1">The sequence shown here is derived from an EMBL/GenBank/DDBJ whole genome shotgun (WGS) entry which is preliminary data.</text>
</comment>
<dbReference type="PANTHER" id="PTHR31115:SF3">
    <property type="entry name" value="EXPRESSED PROTEIN"/>
    <property type="match status" value="1"/>
</dbReference>
<dbReference type="AlphaFoldDB" id="A0AAD8J4G8"/>
<evidence type="ECO:0000313" key="1">
    <source>
        <dbReference type="EMBL" id="KAK1397071.1"/>
    </source>
</evidence>
<organism evidence="1 2">
    <name type="scientific">Heracleum sosnowskyi</name>
    <dbReference type="NCBI Taxonomy" id="360622"/>
    <lineage>
        <taxon>Eukaryota</taxon>
        <taxon>Viridiplantae</taxon>
        <taxon>Streptophyta</taxon>
        <taxon>Embryophyta</taxon>
        <taxon>Tracheophyta</taxon>
        <taxon>Spermatophyta</taxon>
        <taxon>Magnoliopsida</taxon>
        <taxon>eudicotyledons</taxon>
        <taxon>Gunneridae</taxon>
        <taxon>Pentapetalae</taxon>
        <taxon>asterids</taxon>
        <taxon>campanulids</taxon>
        <taxon>Apiales</taxon>
        <taxon>Apiaceae</taxon>
        <taxon>Apioideae</taxon>
        <taxon>apioid superclade</taxon>
        <taxon>Tordylieae</taxon>
        <taxon>Tordyliinae</taxon>
        <taxon>Heracleum</taxon>
    </lineage>
</organism>
<dbReference type="PANTHER" id="PTHR31115">
    <property type="entry name" value="OS05G0107300 PROTEIN"/>
    <property type="match status" value="1"/>
</dbReference>
<dbReference type="EMBL" id="JAUIZM010000002">
    <property type="protein sequence ID" value="KAK1397071.1"/>
    <property type="molecule type" value="Genomic_DNA"/>
</dbReference>
<sequence>MAASSKFDLSSGSLDRPLYASGQRGSYSGALLDRSSSVRENMENPILSALPSMSRSTSAVTQGDVNSFLQCLRFDPKVMVADHNFNRSMDFKWIAGVALSVPPNDSPSSSSKNKLGSSLPEEVKRFKLGVRESSIKAR</sequence>
<keyword evidence="2" id="KW-1185">Reference proteome</keyword>
<reference evidence="1" key="2">
    <citation type="submission" date="2023-05" db="EMBL/GenBank/DDBJ databases">
        <authorList>
            <person name="Schelkunov M.I."/>
        </authorList>
    </citation>
    <scope>NUCLEOTIDE SEQUENCE</scope>
    <source>
        <strain evidence="1">Hsosn_3</strain>
        <tissue evidence="1">Leaf</tissue>
    </source>
</reference>
<evidence type="ECO:0000313" key="2">
    <source>
        <dbReference type="Proteomes" id="UP001237642"/>
    </source>
</evidence>